<name>A0ABT4D1R1_9CLOT</name>
<sequence length="65" mass="7585">MVLYKGEKKTNSIGKKIENIRYKLNKLVAEKNQNIMDSEVVKLSQKLDELLIYYIRINGDNKNIA</sequence>
<reference evidence="1" key="1">
    <citation type="submission" date="2022-12" db="EMBL/GenBank/DDBJ databases">
        <authorList>
            <person name="Wang J."/>
        </authorList>
    </citation>
    <scope>NUCLEOTIDE SEQUENCE</scope>
    <source>
        <strain evidence="1">HY-45-18</strain>
    </source>
</reference>
<dbReference type="RefSeq" id="WP_268041507.1">
    <property type="nucleotide sequence ID" value="NZ_JAPQER010000005.1"/>
</dbReference>
<proteinExistence type="predicted"/>
<accession>A0ABT4D1R1</accession>
<comment type="caution">
    <text evidence="1">The sequence shown here is derived from an EMBL/GenBank/DDBJ whole genome shotgun (WGS) entry which is preliminary data.</text>
</comment>
<keyword evidence="2" id="KW-1185">Reference proteome</keyword>
<dbReference type="InterPro" id="IPR036638">
    <property type="entry name" value="HLH_DNA-bd_sf"/>
</dbReference>
<dbReference type="EMBL" id="JAPQER010000005">
    <property type="protein sequence ID" value="MCY6485192.1"/>
    <property type="molecule type" value="Genomic_DNA"/>
</dbReference>
<dbReference type="SUPFAM" id="SSF140500">
    <property type="entry name" value="BAS1536-like"/>
    <property type="match status" value="1"/>
</dbReference>
<dbReference type="InterPro" id="IPR037208">
    <property type="entry name" value="Spo0E-like_sf"/>
</dbReference>
<organism evidence="1 2">
    <name type="scientific">Clostridium aestuarii</name>
    <dbReference type="NCBI Taxonomy" id="338193"/>
    <lineage>
        <taxon>Bacteria</taxon>
        <taxon>Bacillati</taxon>
        <taxon>Bacillota</taxon>
        <taxon>Clostridia</taxon>
        <taxon>Eubacteriales</taxon>
        <taxon>Clostridiaceae</taxon>
        <taxon>Clostridium</taxon>
    </lineage>
</organism>
<evidence type="ECO:0000313" key="2">
    <source>
        <dbReference type="Proteomes" id="UP001078443"/>
    </source>
</evidence>
<dbReference type="Pfam" id="PF09388">
    <property type="entry name" value="SpoOE-like"/>
    <property type="match status" value="1"/>
</dbReference>
<dbReference type="InterPro" id="IPR018540">
    <property type="entry name" value="Spo0E-like"/>
</dbReference>
<dbReference type="Proteomes" id="UP001078443">
    <property type="component" value="Unassembled WGS sequence"/>
</dbReference>
<protein>
    <submittedName>
        <fullName evidence="1">Aspartyl-phosphate phosphatase Spo0E family protein</fullName>
    </submittedName>
</protein>
<evidence type="ECO:0000313" key="1">
    <source>
        <dbReference type="EMBL" id="MCY6485192.1"/>
    </source>
</evidence>
<dbReference type="Gene3D" id="4.10.280.10">
    <property type="entry name" value="Helix-loop-helix DNA-binding domain"/>
    <property type="match status" value="1"/>
</dbReference>
<gene>
    <name evidence="1" type="ORF">OW763_12670</name>
</gene>